<sequence length="476" mass="52507">MQEEFDIAILGRGAAAFSFAIKTSELSHNQAKIVMIGYGFIGGTCVNVGCVPSKYILESAKLYQKMIHPPFPGISSDENSLDFRKLMESIENLTSGERKTKYEDVLTYYPNIHIMNGRGRFLGPDRLEVVNGNERSEISADNIVIATGSSSSYPNIKGVKELKGELLTSDSVWNLREKPHSMGIIGGGYIALELGQALSMLGVNVTIFKHHDTINRMGDRDVDRKLIDAIQSDHLKVLTGYSVNEIKKNGTSYEIIAENEGSISKFEFEKVMIASGRKANVESLDLEKAGVKYNSRGITVDESMCTSNSQIYAAGDVVEQKFNLETIAAREGTIAANAMFGQPYVPVDETFIPWGIFTDPQGAFVGYSENELRQKGIAHESVEIDLESVPKARIINETKGIYKLLFSADDHKILGIQVISPMATEIIMEGAYILRNNMSIEDLVSMTHIFPTISEGIKIAAQSYSRDISKMSCCME</sequence>
<dbReference type="SUPFAM" id="SSF55424">
    <property type="entry name" value="FAD/NAD-linked reductases, dimerisation (C-terminal) domain"/>
    <property type="match status" value="1"/>
</dbReference>
<dbReference type="GO" id="GO:0050661">
    <property type="term" value="F:NADP binding"/>
    <property type="evidence" value="ECO:0007669"/>
    <property type="project" value="InterPro"/>
</dbReference>
<evidence type="ECO:0000256" key="5">
    <source>
        <dbReference type="ARBA" id="ARBA00014791"/>
    </source>
</evidence>
<dbReference type="InterPro" id="IPR036188">
    <property type="entry name" value="FAD/NAD-bd_sf"/>
</dbReference>
<evidence type="ECO:0000256" key="10">
    <source>
        <dbReference type="ARBA" id="ARBA00022857"/>
    </source>
</evidence>
<dbReference type="AlphaFoldDB" id="A0A1N5TJ65"/>
<dbReference type="InterPro" id="IPR001100">
    <property type="entry name" value="Pyr_nuc-diS_OxRdtase"/>
</dbReference>
<evidence type="ECO:0000256" key="13">
    <source>
        <dbReference type="ARBA" id="ARBA00023157"/>
    </source>
</evidence>
<keyword evidence="9 17" id="KW-0274">FAD</keyword>
<dbReference type="KEGG" id="cdiv:CPM_0586"/>
<comment type="catalytic activity">
    <reaction evidence="16">
        <text>Hg + NADP(+) + H(+) = Hg(2+) + NADPH</text>
        <dbReference type="Rhea" id="RHEA:23856"/>
        <dbReference type="ChEBI" id="CHEBI:15378"/>
        <dbReference type="ChEBI" id="CHEBI:16170"/>
        <dbReference type="ChEBI" id="CHEBI:16793"/>
        <dbReference type="ChEBI" id="CHEBI:57783"/>
        <dbReference type="ChEBI" id="CHEBI:58349"/>
        <dbReference type="EC" id="1.16.1.1"/>
    </reaction>
</comment>
<evidence type="ECO:0000259" key="19">
    <source>
        <dbReference type="Pfam" id="PF07992"/>
    </source>
</evidence>
<dbReference type="InterPro" id="IPR023753">
    <property type="entry name" value="FAD/NAD-binding_dom"/>
</dbReference>
<dbReference type="PANTHER" id="PTHR43014">
    <property type="entry name" value="MERCURIC REDUCTASE"/>
    <property type="match status" value="1"/>
</dbReference>
<keyword evidence="12 17" id="KW-0560">Oxidoreductase</keyword>
<proteinExistence type="inferred from homology"/>
<evidence type="ECO:0000256" key="3">
    <source>
        <dbReference type="ARBA" id="ARBA00011738"/>
    </source>
</evidence>
<keyword evidence="10" id="KW-0521">NADP</keyword>
<dbReference type="FunFam" id="3.30.390.30:FF:000001">
    <property type="entry name" value="Dihydrolipoyl dehydrogenase"/>
    <property type="match status" value="1"/>
</dbReference>
<reference evidence="21" key="3">
    <citation type="submission" date="2016-06" db="EMBL/GenBank/DDBJ databases">
        <authorList>
            <person name="Olsen C.W."/>
            <person name="Carey S."/>
            <person name="Hinshaw L."/>
            <person name="Karasin A.I."/>
        </authorList>
    </citation>
    <scope>NUCLEOTIDE SEQUENCE [LARGE SCALE GENOMIC DNA]</scope>
    <source>
        <strain evidence="21">PM4</strain>
    </source>
</reference>
<evidence type="ECO:0000313" key="20">
    <source>
        <dbReference type="EMBL" id="SIM48473.1"/>
    </source>
</evidence>
<dbReference type="PRINTS" id="PR00368">
    <property type="entry name" value="FADPNR"/>
</dbReference>
<dbReference type="PROSITE" id="PS00076">
    <property type="entry name" value="PYRIDINE_REDOX_1"/>
    <property type="match status" value="1"/>
</dbReference>
<feature type="domain" description="Pyridine nucleotide-disulphide oxidoreductase dimerisation" evidence="18">
    <location>
        <begin position="352"/>
        <end position="460"/>
    </location>
</feature>
<accession>A0A1N5TJ65</accession>
<evidence type="ECO:0000256" key="11">
    <source>
        <dbReference type="ARBA" id="ARBA00022914"/>
    </source>
</evidence>
<evidence type="ECO:0000256" key="8">
    <source>
        <dbReference type="ARBA" id="ARBA00022723"/>
    </source>
</evidence>
<comment type="subunit">
    <text evidence="3">Homodimer.</text>
</comment>
<dbReference type="EMBL" id="LT671858">
    <property type="protein sequence ID" value="SIM48473.1"/>
    <property type="molecule type" value="Genomic_DNA"/>
</dbReference>
<dbReference type="Gene3D" id="3.50.50.60">
    <property type="entry name" value="FAD/NAD(P)-binding domain"/>
    <property type="match status" value="2"/>
</dbReference>
<evidence type="ECO:0000256" key="17">
    <source>
        <dbReference type="RuleBase" id="RU003691"/>
    </source>
</evidence>
<dbReference type="InterPro" id="IPR016156">
    <property type="entry name" value="FAD/NAD-linked_Rdtase_dimer_sf"/>
</dbReference>
<dbReference type="PRINTS" id="PR00411">
    <property type="entry name" value="PNDRDTASEI"/>
</dbReference>
<dbReference type="GO" id="GO:0016668">
    <property type="term" value="F:oxidoreductase activity, acting on a sulfur group of donors, NAD(P) as acceptor"/>
    <property type="evidence" value="ECO:0007669"/>
    <property type="project" value="InterPro"/>
</dbReference>
<evidence type="ECO:0000256" key="7">
    <source>
        <dbReference type="ARBA" id="ARBA00022630"/>
    </source>
</evidence>
<dbReference type="Proteomes" id="UP000195607">
    <property type="component" value="Chromosome I"/>
</dbReference>
<keyword evidence="6" id="KW-0475">Mercuric resistance</keyword>
<evidence type="ECO:0000313" key="23">
    <source>
        <dbReference type="Proteomes" id="UP000195607"/>
    </source>
</evidence>
<evidence type="ECO:0000256" key="12">
    <source>
        <dbReference type="ARBA" id="ARBA00023002"/>
    </source>
</evidence>
<dbReference type="GO" id="GO:0050660">
    <property type="term" value="F:flavin adenine dinucleotide binding"/>
    <property type="evidence" value="ECO:0007669"/>
    <property type="project" value="InterPro"/>
</dbReference>
<evidence type="ECO:0000256" key="2">
    <source>
        <dbReference type="ARBA" id="ARBA00007532"/>
    </source>
</evidence>
<dbReference type="PANTHER" id="PTHR43014:SF4">
    <property type="entry name" value="PYRIDINE NUCLEOTIDE-DISULFIDE OXIDOREDUCTASE RCLA-RELATED"/>
    <property type="match status" value="1"/>
</dbReference>
<dbReference type="Pfam" id="PF02852">
    <property type="entry name" value="Pyr_redox_dim"/>
    <property type="match status" value="1"/>
</dbReference>
<dbReference type="GeneID" id="41587885"/>
<reference evidence="20 23" key="1">
    <citation type="submission" date="2016-04" db="EMBL/GenBank/DDBJ databases">
        <authorList>
            <person name="Evans L.H."/>
            <person name="Alamgir A."/>
            <person name="Owens N."/>
            <person name="Weber N.D."/>
            <person name="Virtaneva K."/>
            <person name="Barbian K."/>
            <person name="Babar A."/>
            <person name="Rosenke K."/>
        </authorList>
    </citation>
    <scope>NUCLEOTIDE SEQUENCE [LARGE SCALE GENOMIC DNA]</scope>
    <source>
        <strain evidence="20">S5</strain>
        <strain evidence="23">S5(T) (JCM 30642 \VKM B-2941)</strain>
    </source>
</reference>
<dbReference type="Gene3D" id="3.30.390.30">
    <property type="match status" value="1"/>
</dbReference>
<keyword evidence="8" id="KW-0479">Metal-binding</keyword>
<dbReference type="STRING" id="1673428.CPM_0586"/>
<evidence type="ECO:0000256" key="1">
    <source>
        <dbReference type="ARBA" id="ARBA00001974"/>
    </source>
</evidence>
<comment type="cofactor">
    <cofactor evidence="1">
        <name>FAD</name>
        <dbReference type="ChEBI" id="CHEBI:57692"/>
    </cofactor>
</comment>
<evidence type="ECO:0000256" key="16">
    <source>
        <dbReference type="ARBA" id="ARBA00048984"/>
    </source>
</evidence>
<keyword evidence="13" id="KW-1015">Disulfide bond</keyword>
<keyword evidence="22" id="KW-1185">Reference proteome</keyword>
<keyword evidence="11" id="KW-0476">Mercury</keyword>
<protein>
    <recommendedName>
        <fullName evidence="5">Mercuric reductase</fullName>
        <ecNumber evidence="4">1.16.1.1</ecNumber>
    </recommendedName>
    <alternativeName>
        <fullName evidence="15">Hg(II) reductase</fullName>
    </alternativeName>
</protein>
<dbReference type="PIRSF" id="PIRSF000350">
    <property type="entry name" value="Mercury_reductase_MerA"/>
    <property type="match status" value="1"/>
</dbReference>
<name>A0A1N5TJ65_9ARCH</name>
<dbReference type="SUPFAM" id="SSF51905">
    <property type="entry name" value="FAD/NAD(P)-binding domain"/>
    <property type="match status" value="1"/>
</dbReference>
<evidence type="ECO:0000259" key="18">
    <source>
        <dbReference type="Pfam" id="PF02852"/>
    </source>
</evidence>
<feature type="domain" description="FAD/NAD(P)-binding" evidence="19">
    <location>
        <begin position="5"/>
        <end position="332"/>
    </location>
</feature>
<dbReference type="GO" id="GO:0016152">
    <property type="term" value="F:mercury (II) reductase (NADP+) activity"/>
    <property type="evidence" value="ECO:0007669"/>
    <property type="project" value="UniProtKB-EC"/>
</dbReference>
<dbReference type="EMBL" id="LT719092">
    <property type="protein sequence ID" value="SJK84461.1"/>
    <property type="molecule type" value="Genomic_DNA"/>
</dbReference>
<dbReference type="Proteomes" id="UP000187822">
    <property type="component" value="Chromosome I"/>
</dbReference>
<dbReference type="InterPro" id="IPR004099">
    <property type="entry name" value="Pyr_nucl-diS_OxRdtase_dimer"/>
</dbReference>
<gene>
    <name evidence="21" type="ORF">CPM_0586</name>
    <name evidence="20" type="ORF">CSP5_0593</name>
</gene>
<dbReference type="OrthoDB" id="27922at2157"/>
<dbReference type="EC" id="1.16.1.1" evidence="4"/>
<dbReference type="RefSeq" id="WP_021789865.1">
    <property type="nucleotide sequence ID" value="NZ_LT671858.1"/>
</dbReference>
<evidence type="ECO:0000313" key="21">
    <source>
        <dbReference type="EMBL" id="SJK84461.1"/>
    </source>
</evidence>
<keyword evidence="7 17" id="KW-0285">Flavoprotein</keyword>
<dbReference type="NCBIfam" id="TIGR02053">
    <property type="entry name" value="MerA"/>
    <property type="match status" value="1"/>
</dbReference>
<evidence type="ECO:0000256" key="4">
    <source>
        <dbReference type="ARBA" id="ARBA00012661"/>
    </source>
</evidence>
<evidence type="ECO:0000256" key="15">
    <source>
        <dbReference type="ARBA" id="ARBA00031725"/>
    </source>
</evidence>
<evidence type="ECO:0000256" key="6">
    <source>
        <dbReference type="ARBA" id="ARBA00022466"/>
    </source>
</evidence>
<dbReference type="GO" id="GO:0003955">
    <property type="term" value="F:NAD(P)H dehydrogenase (quinone) activity"/>
    <property type="evidence" value="ECO:0007669"/>
    <property type="project" value="TreeGrafter"/>
</dbReference>
<evidence type="ECO:0000313" key="22">
    <source>
        <dbReference type="Proteomes" id="UP000187822"/>
    </source>
</evidence>
<evidence type="ECO:0000256" key="9">
    <source>
        <dbReference type="ARBA" id="ARBA00022827"/>
    </source>
</evidence>
<dbReference type="InterPro" id="IPR021179">
    <property type="entry name" value="Mercury_reductase_MerA"/>
</dbReference>
<dbReference type="GO" id="GO:0050787">
    <property type="term" value="P:detoxification of mercury ion"/>
    <property type="evidence" value="ECO:0007669"/>
    <property type="project" value="InterPro"/>
</dbReference>
<dbReference type="GO" id="GO:0045340">
    <property type="term" value="F:mercury ion binding"/>
    <property type="evidence" value="ECO:0007669"/>
    <property type="project" value="InterPro"/>
</dbReference>
<keyword evidence="14 17" id="KW-0676">Redox-active center</keyword>
<comment type="similarity">
    <text evidence="2 17">Belongs to the class-I pyridine nucleotide-disulfide oxidoreductase family.</text>
</comment>
<dbReference type="Pfam" id="PF07992">
    <property type="entry name" value="Pyr_redox_2"/>
    <property type="match status" value="1"/>
</dbReference>
<reference evidence="22" key="2">
    <citation type="submission" date="2016-06" db="EMBL/GenBank/DDBJ databases">
        <authorList>
            <person name="Toshchakov V.S."/>
        </authorList>
    </citation>
    <scope>NUCLEOTIDE SEQUENCE [LARGE SCALE GENOMIC DNA]</scope>
    <source>
        <strain>PM4 (JCM 30641</strain>
        <strain evidence="22">\VKM B-2940)</strain>
    </source>
</reference>
<organism evidence="20 23">
    <name type="scientific">Cuniculiplasma divulgatum</name>
    <dbReference type="NCBI Taxonomy" id="1673428"/>
    <lineage>
        <taxon>Archaea</taxon>
        <taxon>Methanobacteriati</taxon>
        <taxon>Thermoplasmatota</taxon>
        <taxon>Thermoplasmata</taxon>
        <taxon>Thermoplasmatales</taxon>
        <taxon>Cuniculiplasmataceae</taxon>
        <taxon>Cuniculiplasma</taxon>
    </lineage>
</organism>
<dbReference type="InterPro" id="IPR012999">
    <property type="entry name" value="Pyr_OxRdtase_I_AS"/>
</dbReference>
<evidence type="ECO:0000256" key="14">
    <source>
        <dbReference type="ARBA" id="ARBA00023284"/>
    </source>
</evidence>